<dbReference type="EC" id="3.4.24.-" evidence="2"/>
<dbReference type="Gene3D" id="3.40.390.10">
    <property type="entry name" value="Collagenase (Catalytic Domain)"/>
    <property type="match status" value="2"/>
</dbReference>
<keyword evidence="1 2" id="KW-0645">Protease</keyword>
<dbReference type="InterPro" id="IPR006026">
    <property type="entry name" value="Peptidase_Metallo"/>
</dbReference>
<dbReference type="OrthoDB" id="6381183at2759"/>
<dbReference type="EMBL" id="OA884543">
    <property type="protein sequence ID" value="CAD7280955.1"/>
    <property type="molecule type" value="Genomic_DNA"/>
</dbReference>
<dbReference type="PANTHER" id="PTHR10127">
    <property type="entry name" value="DISCOIDIN, CUB, EGF, LAMININ , AND ZINC METALLOPROTEASE DOMAIN CONTAINING"/>
    <property type="match status" value="1"/>
</dbReference>
<keyword evidence="5" id="KW-1185">Reference proteome</keyword>
<feature type="binding site" evidence="1">
    <location>
        <position position="451"/>
    </location>
    <ligand>
        <name>Zn(2+)</name>
        <dbReference type="ChEBI" id="CHEBI:29105"/>
        <note>catalytic</note>
    </ligand>
</feature>
<dbReference type="EMBL" id="CAJPEX010002506">
    <property type="protein sequence ID" value="CAG0921107.1"/>
    <property type="molecule type" value="Genomic_DNA"/>
</dbReference>
<feature type="binding site" evidence="1">
    <location>
        <position position="142"/>
    </location>
    <ligand>
        <name>Zn(2+)</name>
        <dbReference type="ChEBI" id="CHEBI:29105"/>
        <note>catalytic</note>
    </ligand>
</feature>
<protein>
    <recommendedName>
        <fullName evidence="2">Metalloendopeptidase</fullName>
        <ecNumber evidence="2">3.4.24.-</ecNumber>
    </recommendedName>
</protein>
<evidence type="ECO:0000259" key="3">
    <source>
        <dbReference type="PROSITE" id="PS51864"/>
    </source>
</evidence>
<dbReference type="PROSITE" id="PS51864">
    <property type="entry name" value="ASTACIN"/>
    <property type="match status" value="2"/>
</dbReference>
<dbReference type="SUPFAM" id="SSF55486">
    <property type="entry name" value="Metalloproteases ('zincins'), catalytic domain"/>
    <property type="match status" value="2"/>
</dbReference>
<gene>
    <name evidence="4" type="ORF">NMOB1V02_LOCUS8610</name>
</gene>
<feature type="binding site" evidence="1">
    <location>
        <position position="455"/>
    </location>
    <ligand>
        <name>Zn(2+)</name>
        <dbReference type="ChEBI" id="CHEBI:29105"/>
        <note>catalytic</note>
    </ligand>
</feature>
<evidence type="ECO:0000313" key="4">
    <source>
        <dbReference type="EMBL" id="CAD7280955.1"/>
    </source>
</evidence>
<feature type="domain" description="Peptidase M12A" evidence="3">
    <location>
        <begin position="36"/>
        <end position="241"/>
    </location>
</feature>
<feature type="active site" evidence="1">
    <location>
        <position position="452"/>
    </location>
</feature>
<feature type="binding site" evidence="1">
    <location>
        <position position="132"/>
    </location>
    <ligand>
        <name>Zn(2+)</name>
        <dbReference type="ChEBI" id="CHEBI:29105"/>
        <note>catalytic</note>
    </ligand>
</feature>
<accession>A0A7R9GFW8</accession>
<reference evidence="4" key="1">
    <citation type="submission" date="2020-11" db="EMBL/GenBank/DDBJ databases">
        <authorList>
            <person name="Tran Van P."/>
        </authorList>
    </citation>
    <scope>NUCLEOTIDE SEQUENCE</scope>
</reference>
<name>A0A7R9GFW8_9CRUS</name>
<feature type="binding site" evidence="1">
    <location>
        <position position="136"/>
    </location>
    <ligand>
        <name>Zn(2+)</name>
        <dbReference type="ChEBI" id="CHEBI:29105"/>
        <note>catalytic</note>
    </ligand>
</feature>
<dbReference type="GO" id="GO:0004222">
    <property type="term" value="F:metalloendopeptidase activity"/>
    <property type="evidence" value="ECO:0007669"/>
    <property type="project" value="UniProtKB-UniRule"/>
</dbReference>
<dbReference type="Proteomes" id="UP000678499">
    <property type="component" value="Unassembled WGS sequence"/>
</dbReference>
<evidence type="ECO:0000256" key="2">
    <source>
        <dbReference type="RuleBase" id="RU361183"/>
    </source>
</evidence>
<dbReference type="GO" id="GO:0006508">
    <property type="term" value="P:proteolysis"/>
    <property type="evidence" value="ECO:0007669"/>
    <property type="project" value="UniProtKB-KW"/>
</dbReference>
<keyword evidence="1 2" id="KW-0479">Metal-binding</keyword>
<keyword evidence="1 2" id="KW-0482">Metalloprotease</keyword>
<feature type="binding site" evidence="1">
    <location>
        <position position="461"/>
    </location>
    <ligand>
        <name>Zn(2+)</name>
        <dbReference type="ChEBI" id="CHEBI:29105"/>
        <note>catalytic</note>
    </ligand>
</feature>
<dbReference type="AlphaFoldDB" id="A0A7R9GFW8"/>
<proteinExistence type="predicted"/>
<dbReference type="PANTHER" id="PTHR10127:SF850">
    <property type="entry name" value="METALLOENDOPEPTIDASE"/>
    <property type="match status" value="1"/>
</dbReference>
<dbReference type="PRINTS" id="PR00480">
    <property type="entry name" value="ASTACIN"/>
</dbReference>
<organism evidence="4">
    <name type="scientific">Notodromas monacha</name>
    <dbReference type="NCBI Taxonomy" id="399045"/>
    <lineage>
        <taxon>Eukaryota</taxon>
        <taxon>Metazoa</taxon>
        <taxon>Ecdysozoa</taxon>
        <taxon>Arthropoda</taxon>
        <taxon>Crustacea</taxon>
        <taxon>Oligostraca</taxon>
        <taxon>Ostracoda</taxon>
        <taxon>Podocopa</taxon>
        <taxon>Podocopida</taxon>
        <taxon>Cypridocopina</taxon>
        <taxon>Cypridoidea</taxon>
        <taxon>Cyprididae</taxon>
        <taxon>Notodromas</taxon>
    </lineage>
</organism>
<dbReference type="GO" id="GO:0008270">
    <property type="term" value="F:zinc ion binding"/>
    <property type="evidence" value="ECO:0007669"/>
    <property type="project" value="UniProtKB-UniRule"/>
</dbReference>
<evidence type="ECO:0000256" key="1">
    <source>
        <dbReference type="PROSITE-ProRule" id="PRU01211"/>
    </source>
</evidence>
<comment type="caution">
    <text evidence="1">Lacks conserved residue(s) required for the propagation of feature annotation.</text>
</comment>
<feature type="non-terminal residue" evidence="4">
    <location>
        <position position="497"/>
    </location>
</feature>
<feature type="domain" description="Peptidase M12A" evidence="3">
    <location>
        <begin position="359"/>
        <end position="497"/>
    </location>
</feature>
<keyword evidence="1 2" id="KW-0862">Zinc</keyword>
<dbReference type="InterPro" id="IPR001506">
    <property type="entry name" value="Peptidase_M12A"/>
</dbReference>
<dbReference type="Pfam" id="PF01400">
    <property type="entry name" value="Astacin"/>
    <property type="match status" value="2"/>
</dbReference>
<sequence>MYSAACSNVPFGYECSPWMNALNEFRRQGDELLALNFQADLSKRLWPNGILYYEFAAGSEIDERVWRDAVKEIEFKTCLRVAPRNGDTNILSYVYVSTDQAGCWAEVGYTASYTSVLNLEAGACWFKGTIVHELLHSFGFLHEHQRADRDNYILVKFENVETESISSFDILPNTDAHDGKYGYDLDSIMHYDSFAFAKTDPATGLELQTIVVKADPNRIIRYPKKLSPGNVEEIHLKPSSNLENISKLRARDPMINSGLVSEEMLLNCDAPNATAKPSSKPRVLRRYSASVFMMKRTLMSTVFLSIFLVQKVQLKNISGFSSRDPLMNPGMVGGDMIINFGVPNATSGADESPAYIFQASLANSRWPSGVLHYEFKIGAKTNKTAWDEAVNEIESKTCLRILPRNDDITITSFVSISTNQQGCWSEVGRKLFSSMLNLEADVCWSKGTILHELLHAFGFLHEHQRSDRDSYITVKIENVEDARGLSSATLGTSAELR</sequence>
<dbReference type="SMART" id="SM00235">
    <property type="entry name" value="ZnMc"/>
    <property type="match status" value="2"/>
</dbReference>
<feature type="active site" evidence="1">
    <location>
        <position position="133"/>
    </location>
</feature>
<keyword evidence="1 2" id="KW-0378">Hydrolase</keyword>
<evidence type="ECO:0000313" key="5">
    <source>
        <dbReference type="Proteomes" id="UP000678499"/>
    </source>
</evidence>
<dbReference type="InterPro" id="IPR024079">
    <property type="entry name" value="MetalloPept_cat_dom_sf"/>
</dbReference>
<comment type="cofactor">
    <cofactor evidence="1 2">
        <name>Zn(2+)</name>
        <dbReference type="ChEBI" id="CHEBI:29105"/>
    </cofactor>
    <text evidence="1 2">Binds 1 zinc ion per subunit.</text>
</comment>